<gene>
    <name evidence="1" type="ORF">C7380_10478</name>
</gene>
<comment type="caution">
    <text evidence="1">The sequence shown here is derived from an EMBL/GenBank/DDBJ whole genome shotgun (WGS) entry which is preliminary data.</text>
</comment>
<name>A0AA45HJ54_9BACT</name>
<dbReference type="AlphaFoldDB" id="A0AA45HJ54"/>
<dbReference type="InterPro" id="IPR045864">
    <property type="entry name" value="aa-tRNA-synth_II/BPL/LPL"/>
</dbReference>
<accession>A0AA45HJ54</accession>
<evidence type="ECO:0000313" key="2">
    <source>
        <dbReference type="Proteomes" id="UP000245921"/>
    </source>
</evidence>
<organism evidence="1 2">
    <name type="scientific">Oceanotoga teriensis</name>
    <dbReference type="NCBI Taxonomy" id="515440"/>
    <lineage>
        <taxon>Bacteria</taxon>
        <taxon>Thermotogati</taxon>
        <taxon>Thermotogota</taxon>
        <taxon>Thermotogae</taxon>
        <taxon>Petrotogales</taxon>
        <taxon>Petrotogaceae</taxon>
        <taxon>Oceanotoga</taxon>
    </lineage>
</organism>
<dbReference type="EMBL" id="QGGI01000004">
    <property type="protein sequence ID" value="PWJ95664.1"/>
    <property type="molecule type" value="Genomic_DNA"/>
</dbReference>
<dbReference type="Gene3D" id="3.30.930.10">
    <property type="entry name" value="Bira Bifunctional Protein, Domain 2"/>
    <property type="match status" value="1"/>
</dbReference>
<sequence>MNFENIIELHKYYNAIYDKAEKFYNYLEKNNLYSNIVYNTRNGFNYKNIYYEQKYHIPEIEMMENSSIIFNVTGIEYHFWSVKKYNLEINILEYMNEINKFRDIQINSYDDNMNNLYEKDYLKTYNNMRMSFDENFRISIMENDIINIKNEEILQGYLENYGIIFGDKNIIQK</sequence>
<reference evidence="1 2" key="1">
    <citation type="submission" date="2018-05" db="EMBL/GenBank/DDBJ databases">
        <title>Genomic Encyclopedia of Type Strains, Phase IV (KMG-IV): sequencing the most valuable type-strain genomes for metagenomic binning, comparative biology and taxonomic classification.</title>
        <authorList>
            <person name="Goeker M."/>
        </authorList>
    </citation>
    <scope>NUCLEOTIDE SEQUENCE [LARGE SCALE GENOMIC DNA]</scope>
    <source>
        <strain evidence="1 2">DSM 24906</strain>
    </source>
</reference>
<evidence type="ECO:0000313" key="1">
    <source>
        <dbReference type="EMBL" id="PWJ95664.1"/>
    </source>
</evidence>
<keyword evidence="2" id="KW-1185">Reference proteome</keyword>
<dbReference type="Proteomes" id="UP000245921">
    <property type="component" value="Unassembled WGS sequence"/>
</dbReference>
<protein>
    <submittedName>
        <fullName evidence="1">Uncharacterized protein</fullName>
    </submittedName>
</protein>
<dbReference type="RefSeq" id="WP_109604199.1">
    <property type="nucleotide sequence ID" value="NZ_JAMHJO010000014.1"/>
</dbReference>
<proteinExistence type="predicted"/>